<dbReference type="EMBL" id="SRLO01000067">
    <property type="protein sequence ID" value="TNN79128.1"/>
    <property type="molecule type" value="Genomic_DNA"/>
</dbReference>
<sequence>MEVESTIWHFHSSGPSWLRKTDVPEGALRSVSLFWCFMAPAAGGRKPAEEAAAPTSTGGHGRSRSRRSDRSIFN</sequence>
<feature type="region of interest" description="Disordered" evidence="1">
    <location>
        <begin position="43"/>
        <end position="74"/>
    </location>
</feature>
<evidence type="ECO:0000256" key="1">
    <source>
        <dbReference type="SAM" id="MobiDB-lite"/>
    </source>
</evidence>
<dbReference type="Proteomes" id="UP000314294">
    <property type="component" value="Unassembled WGS sequence"/>
</dbReference>
<dbReference type="AlphaFoldDB" id="A0A4Z2IN39"/>
<name>A0A4Z2IN39_9TELE</name>
<gene>
    <name evidence="2" type="ORF">EYF80_010576</name>
</gene>
<accession>A0A4Z2IN39</accession>
<comment type="caution">
    <text evidence="2">The sequence shown here is derived from an EMBL/GenBank/DDBJ whole genome shotgun (WGS) entry which is preliminary data.</text>
</comment>
<protein>
    <submittedName>
        <fullName evidence="2">Uncharacterized protein</fullName>
    </submittedName>
</protein>
<proteinExistence type="predicted"/>
<organism evidence="2 3">
    <name type="scientific">Liparis tanakae</name>
    <name type="common">Tanaka's snailfish</name>
    <dbReference type="NCBI Taxonomy" id="230148"/>
    <lineage>
        <taxon>Eukaryota</taxon>
        <taxon>Metazoa</taxon>
        <taxon>Chordata</taxon>
        <taxon>Craniata</taxon>
        <taxon>Vertebrata</taxon>
        <taxon>Euteleostomi</taxon>
        <taxon>Actinopterygii</taxon>
        <taxon>Neopterygii</taxon>
        <taxon>Teleostei</taxon>
        <taxon>Neoteleostei</taxon>
        <taxon>Acanthomorphata</taxon>
        <taxon>Eupercaria</taxon>
        <taxon>Perciformes</taxon>
        <taxon>Cottioidei</taxon>
        <taxon>Cottales</taxon>
        <taxon>Liparidae</taxon>
        <taxon>Liparis</taxon>
    </lineage>
</organism>
<evidence type="ECO:0000313" key="3">
    <source>
        <dbReference type="Proteomes" id="UP000314294"/>
    </source>
</evidence>
<keyword evidence="3" id="KW-1185">Reference proteome</keyword>
<reference evidence="2 3" key="1">
    <citation type="submission" date="2019-03" db="EMBL/GenBank/DDBJ databases">
        <title>First draft genome of Liparis tanakae, snailfish: a comprehensive survey of snailfish specific genes.</title>
        <authorList>
            <person name="Kim W."/>
            <person name="Song I."/>
            <person name="Jeong J.-H."/>
            <person name="Kim D."/>
            <person name="Kim S."/>
            <person name="Ryu S."/>
            <person name="Song J.Y."/>
            <person name="Lee S.K."/>
        </authorList>
    </citation>
    <scope>NUCLEOTIDE SEQUENCE [LARGE SCALE GENOMIC DNA]</scope>
    <source>
        <tissue evidence="2">Muscle</tissue>
    </source>
</reference>
<evidence type="ECO:0000313" key="2">
    <source>
        <dbReference type="EMBL" id="TNN79128.1"/>
    </source>
</evidence>